<evidence type="ECO:0000313" key="1">
    <source>
        <dbReference type="EMBL" id="KAJ1949005.1"/>
    </source>
</evidence>
<protein>
    <submittedName>
        <fullName evidence="1">Uncharacterized protein</fullName>
    </submittedName>
</protein>
<name>A0ACC1JEH9_9FUNG</name>
<gene>
    <name evidence="1" type="ORF">FBU59_001340</name>
</gene>
<dbReference type="EMBL" id="JANBPW010000572">
    <property type="protein sequence ID" value="KAJ1949005.1"/>
    <property type="molecule type" value="Genomic_DNA"/>
</dbReference>
<accession>A0ACC1JEH9</accession>
<proteinExistence type="predicted"/>
<reference evidence="1" key="1">
    <citation type="submission" date="2022-07" db="EMBL/GenBank/DDBJ databases">
        <title>Phylogenomic reconstructions and comparative analyses of Kickxellomycotina fungi.</title>
        <authorList>
            <person name="Reynolds N.K."/>
            <person name="Stajich J.E."/>
            <person name="Barry K."/>
            <person name="Grigoriev I.V."/>
            <person name="Crous P."/>
            <person name="Smith M.E."/>
        </authorList>
    </citation>
    <scope>NUCLEOTIDE SEQUENCE</scope>
    <source>
        <strain evidence="1">NRRL 5244</strain>
    </source>
</reference>
<evidence type="ECO:0000313" key="2">
    <source>
        <dbReference type="Proteomes" id="UP001150603"/>
    </source>
</evidence>
<keyword evidence="2" id="KW-1185">Reference proteome</keyword>
<organism evidence="1 2">
    <name type="scientific">Linderina macrospora</name>
    <dbReference type="NCBI Taxonomy" id="4868"/>
    <lineage>
        <taxon>Eukaryota</taxon>
        <taxon>Fungi</taxon>
        <taxon>Fungi incertae sedis</taxon>
        <taxon>Zoopagomycota</taxon>
        <taxon>Kickxellomycotina</taxon>
        <taxon>Kickxellomycetes</taxon>
        <taxon>Kickxellales</taxon>
        <taxon>Kickxellaceae</taxon>
        <taxon>Linderina</taxon>
    </lineage>
</organism>
<comment type="caution">
    <text evidence="1">The sequence shown here is derived from an EMBL/GenBank/DDBJ whole genome shotgun (WGS) entry which is preliminary data.</text>
</comment>
<dbReference type="Proteomes" id="UP001150603">
    <property type="component" value="Unassembled WGS sequence"/>
</dbReference>
<sequence>MSGIKIISGLATLVILGSASFYIYINHHLETTYPVSPLITEPSTRKLLRGAALREHVAPDPSIAYLFLLKALEEIHATGELAEESPEVQELVQEDGDLMRLRQINLVTSLGEVFALKGDTETAKALFGSALADVKKHGGDGGWLCLDAVLMYNLAQVAERVREVEESGAWANSALAVVREHGDVRACVNCETHVVRLMGRLAEKRGELEEALGLYQKSLELARQSGTGNIEETKDAVAKIEEKIAAVE</sequence>